<reference evidence="2 3" key="1">
    <citation type="submission" date="2019-03" db="EMBL/GenBank/DDBJ databases">
        <authorList>
            <person name="Sebastian G."/>
            <person name="Baumann P."/>
            <person name="Ruckert C."/>
            <person name="Kalinowski J."/>
            <person name="Nebel B."/>
            <person name="Takors R."/>
            <person name="Blombach B."/>
        </authorList>
    </citation>
    <scope>NUCLEOTIDE SEQUENCE [LARGE SCALE GENOMIC DNA]</scope>
    <source>
        <strain evidence="2 3">DSM 1084</strain>
    </source>
</reference>
<keyword evidence="3" id="KW-1185">Reference proteome</keyword>
<dbReference type="InterPro" id="IPR056920">
    <property type="entry name" value="PRTase-CE"/>
</dbReference>
<dbReference type="Proteomes" id="UP000293912">
    <property type="component" value="Chromosome"/>
</dbReference>
<evidence type="ECO:0000259" key="1">
    <source>
        <dbReference type="Pfam" id="PF24390"/>
    </source>
</evidence>
<dbReference type="EMBL" id="CP037867">
    <property type="protein sequence ID" value="QBM28453.1"/>
    <property type="molecule type" value="Genomic_DNA"/>
</dbReference>
<dbReference type="Pfam" id="PF24390">
    <property type="entry name" value="PRTase-CE"/>
    <property type="match status" value="1"/>
</dbReference>
<sequence>MKDENAQYLLAKVMGWQDQDVVLDNVPVLRLLADYKYDGYQRFGPGRRFVESLALWLNQFDMPDRAAALGFVLERLVYVSDHELSHLVQHAYPDVIVQERIRLVAEEKGIPTYRVGEICRDDRFKELKLKSLYLGLSDGARTNELRRASNGEISNEQIWQAYELGEAKAEDMLQALAKALKKSPTTHLPENDDIWQAYESGDRAQANALIDALRVKPDSGGVKQPAKFTLVWLMDDFSGSGNTYIRFDSRSNRFKGKIKKIYERLHQGDLIDTSHYEVFLLLYVATRQAIDHIEYWSERFTSENNYKPLQVRVLWIIEPSVGLTHNVPAELQSILTNPKYYDSDAFDEHIEVGGTSTAQMGFAGCALPVVLSHNTPNNSVYMLWGSEAHDFHGLFPRVSRHKEF</sequence>
<proteinExistence type="predicted"/>
<dbReference type="RefSeq" id="WP_133156754.1">
    <property type="nucleotide sequence ID" value="NZ_CP037867.1"/>
</dbReference>
<gene>
    <name evidence="2" type="ORF">HPF_12205</name>
</gene>
<dbReference type="KEGG" id="hpse:HPF_12205"/>
<feature type="domain" description="PRTase-CE" evidence="1">
    <location>
        <begin position="56"/>
        <end position="397"/>
    </location>
</feature>
<evidence type="ECO:0000313" key="3">
    <source>
        <dbReference type="Proteomes" id="UP000293912"/>
    </source>
</evidence>
<accession>A0A4V1ABM2</accession>
<protein>
    <recommendedName>
        <fullName evidence="1">PRTase-CE domain-containing protein</fullName>
    </recommendedName>
</protein>
<name>A0A4V1ABM2_HYDPS</name>
<organism evidence="2 3">
    <name type="scientific">Hydrogenophaga pseudoflava</name>
    <name type="common">Pseudomonas carboxydoflava</name>
    <dbReference type="NCBI Taxonomy" id="47421"/>
    <lineage>
        <taxon>Bacteria</taxon>
        <taxon>Pseudomonadati</taxon>
        <taxon>Pseudomonadota</taxon>
        <taxon>Betaproteobacteria</taxon>
        <taxon>Burkholderiales</taxon>
        <taxon>Comamonadaceae</taxon>
        <taxon>Hydrogenophaga</taxon>
    </lineage>
</organism>
<dbReference type="AlphaFoldDB" id="A0A4V1ABM2"/>
<evidence type="ECO:0000313" key="2">
    <source>
        <dbReference type="EMBL" id="QBM28453.1"/>
    </source>
</evidence>